<keyword evidence="3 7" id="KW-0378">Hydrolase</keyword>
<evidence type="ECO:0000256" key="8">
    <source>
        <dbReference type="PIRSR" id="PIRSR000862-1"/>
    </source>
</evidence>
<dbReference type="Proteomes" id="UP001153954">
    <property type="component" value="Unassembled WGS sequence"/>
</dbReference>
<dbReference type="PANTHER" id="PTHR11005">
    <property type="entry name" value="LYSOSOMAL ACID LIPASE-RELATED"/>
    <property type="match status" value="1"/>
</dbReference>
<dbReference type="FunFam" id="3.40.50.1820:FF:000057">
    <property type="entry name" value="Lipase"/>
    <property type="match status" value="1"/>
</dbReference>
<dbReference type="InterPro" id="IPR029058">
    <property type="entry name" value="AB_hydrolase_fold"/>
</dbReference>
<feature type="active site" description="Charge relay system" evidence="8">
    <location>
        <position position="369"/>
    </location>
</feature>
<keyword evidence="2 9" id="KW-0732">Signal</keyword>
<feature type="chain" id="PRO_5043527082" description="Lipase" evidence="9">
    <location>
        <begin position="21"/>
        <end position="398"/>
    </location>
</feature>
<evidence type="ECO:0000256" key="1">
    <source>
        <dbReference type="ARBA" id="ARBA00010701"/>
    </source>
</evidence>
<dbReference type="EMBL" id="CAKOGL010000007">
    <property type="protein sequence ID" value="CAH2088382.1"/>
    <property type="molecule type" value="Genomic_DNA"/>
</dbReference>
<dbReference type="SUPFAM" id="SSF53474">
    <property type="entry name" value="alpha/beta-Hydrolases"/>
    <property type="match status" value="1"/>
</dbReference>
<dbReference type="PIRSF" id="PIRSF000862">
    <property type="entry name" value="Steryl_ester_lip"/>
    <property type="match status" value="1"/>
</dbReference>
<keyword evidence="6" id="KW-0325">Glycoprotein</keyword>
<keyword evidence="12" id="KW-1185">Reference proteome</keyword>
<dbReference type="InterPro" id="IPR006693">
    <property type="entry name" value="AB_hydrolase_lipase"/>
</dbReference>
<evidence type="ECO:0000256" key="2">
    <source>
        <dbReference type="ARBA" id="ARBA00022729"/>
    </source>
</evidence>
<evidence type="ECO:0000313" key="11">
    <source>
        <dbReference type="EMBL" id="CAH2088382.1"/>
    </source>
</evidence>
<gene>
    <name evidence="11" type="ORF">EEDITHA_LOCUS4548</name>
</gene>
<feature type="signal peptide" evidence="9">
    <location>
        <begin position="1"/>
        <end position="20"/>
    </location>
</feature>
<dbReference type="GO" id="GO:0016788">
    <property type="term" value="F:hydrolase activity, acting on ester bonds"/>
    <property type="evidence" value="ECO:0007669"/>
    <property type="project" value="InterPro"/>
</dbReference>
<comment type="similarity">
    <text evidence="1 7">Belongs to the AB hydrolase superfamily. Lipase family.</text>
</comment>
<dbReference type="Gene3D" id="3.40.50.1820">
    <property type="entry name" value="alpha/beta hydrolase"/>
    <property type="match status" value="1"/>
</dbReference>
<evidence type="ECO:0000256" key="3">
    <source>
        <dbReference type="ARBA" id="ARBA00022801"/>
    </source>
</evidence>
<evidence type="ECO:0000256" key="9">
    <source>
        <dbReference type="SAM" id="SignalP"/>
    </source>
</evidence>
<evidence type="ECO:0000256" key="4">
    <source>
        <dbReference type="ARBA" id="ARBA00022963"/>
    </source>
</evidence>
<organism evidence="11 12">
    <name type="scientific">Euphydryas editha</name>
    <name type="common">Edith's checkerspot</name>
    <dbReference type="NCBI Taxonomy" id="104508"/>
    <lineage>
        <taxon>Eukaryota</taxon>
        <taxon>Metazoa</taxon>
        <taxon>Ecdysozoa</taxon>
        <taxon>Arthropoda</taxon>
        <taxon>Hexapoda</taxon>
        <taxon>Insecta</taxon>
        <taxon>Pterygota</taxon>
        <taxon>Neoptera</taxon>
        <taxon>Endopterygota</taxon>
        <taxon>Lepidoptera</taxon>
        <taxon>Glossata</taxon>
        <taxon>Ditrysia</taxon>
        <taxon>Papilionoidea</taxon>
        <taxon>Nymphalidae</taxon>
        <taxon>Nymphalinae</taxon>
        <taxon>Euphydryas</taxon>
    </lineage>
</organism>
<keyword evidence="5" id="KW-0443">Lipid metabolism</keyword>
<evidence type="ECO:0000256" key="5">
    <source>
        <dbReference type="ARBA" id="ARBA00023098"/>
    </source>
</evidence>
<accession>A0AAU9TR73</accession>
<protein>
    <recommendedName>
        <fullName evidence="7">Lipase</fullName>
    </recommendedName>
</protein>
<comment type="caution">
    <text evidence="11">The sequence shown here is derived from an EMBL/GenBank/DDBJ whole genome shotgun (WGS) entry which is preliminary data.</text>
</comment>
<reference evidence="11" key="1">
    <citation type="submission" date="2022-03" db="EMBL/GenBank/DDBJ databases">
        <authorList>
            <person name="Tunstrom K."/>
        </authorList>
    </citation>
    <scope>NUCLEOTIDE SEQUENCE</scope>
</reference>
<dbReference type="Pfam" id="PF04083">
    <property type="entry name" value="Abhydro_lipase"/>
    <property type="match status" value="1"/>
</dbReference>
<evidence type="ECO:0000259" key="10">
    <source>
        <dbReference type="Pfam" id="PF04083"/>
    </source>
</evidence>
<dbReference type="AlphaFoldDB" id="A0AAU9TR73"/>
<name>A0AAU9TR73_EUPED</name>
<proteinExistence type="inferred from homology"/>
<sequence>MAVSISRVFFILCCFVTSEQQQILRKEAYETVPQLVSSAGYPIEKHRATTSDGYILQLHRIPAGKRIARKAYSAKGKKAVLIGHGLLGSSGDFVIMGPEKSLAYMLADAGYDVWLTNFRGNIYTAHKNYTRNDPKFWEYSFHEHGKYDLPACIDKVLNVTGLPKILYVGYSMGTTTFFVMASERPEYNDKIISFLALAPAVYLSHLKETVEWLLKDLNILDRLKNRGLLSISIRREILDVFIRSMCYSKKSKDNVCMSIVYTFVGEDDEQYDQEVAALMLARIQPASFRQLEHFAKIAMTDAFTSWEDGLWGDVKPYNLDNVRVPVTLLYGMNDQLTEKTQIQRLAGKLNATGVLDEFRPACSWRKFNHIDFTFAYDVGMLFNKPLIKTVGALFDKYG</sequence>
<evidence type="ECO:0000256" key="6">
    <source>
        <dbReference type="ARBA" id="ARBA00023180"/>
    </source>
</evidence>
<dbReference type="InterPro" id="IPR025483">
    <property type="entry name" value="Lipase_euk"/>
</dbReference>
<feature type="domain" description="Partial AB-hydrolase lipase" evidence="10">
    <location>
        <begin position="32"/>
        <end position="96"/>
    </location>
</feature>
<feature type="active site" description="Charge relay system" evidence="8">
    <location>
        <position position="334"/>
    </location>
</feature>
<feature type="active site" description="Nucleophile" evidence="8">
    <location>
        <position position="171"/>
    </location>
</feature>
<evidence type="ECO:0000256" key="7">
    <source>
        <dbReference type="PIRNR" id="PIRNR000862"/>
    </source>
</evidence>
<evidence type="ECO:0000313" key="12">
    <source>
        <dbReference type="Proteomes" id="UP001153954"/>
    </source>
</evidence>
<dbReference type="GO" id="GO:0016042">
    <property type="term" value="P:lipid catabolic process"/>
    <property type="evidence" value="ECO:0007669"/>
    <property type="project" value="UniProtKB-KW"/>
</dbReference>
<keyword evidence="4 7" id="KW-0442">Lipid degradation</keyword>